<dbReference type="Proteomes" id="UP000559256">
    <property type="component" value="Unassembled WGS sequence"/>
</dbReference>
<protein>
    <submittedName>
        <fullName evidence="1">Uncharacterized protein</fullName>
    </submittedName>
</protein>
<dbReference type="OrthoDB" id="1862401at2759"/>
<evidence type="ECO:0000313" key="1">
    <source>
        <dbReference type="EMBL" id="KAF5374209.1"/>
    </source>
</evidence>
<keyword evidence="2" id="KW-1185">Reference proteome</keyword>
<comment type="caution">
    <text evidence="1">The sequence shown here is derived from an EMBL/GenBank/DDBJ whole genome shotgun (WGS) entry which is preliminary data.</text>
</comment>
<gene>
    <name evidence="1" type="ORF">D9758_004644</name>
</gene>
<accession>A0A8H5GZQ3</accession>
<dbReference type="EMBL" id="JAACJM010000002">
    <property type="protein sequence ID" value="KAF5374209.1"/>
    <property type="molecule type" value="Genomic_DNA"/>
</dbReference>
<sequence length="521" mass="58637">MSSSHSIFHKIFQVDDCSEGSSSSESYAIYPSGYNRTSLEGGVIPFPPKEYLSLGYTVELILVLPSFISIERYNYALAQTLAIFLPACGRFISINDGTSKRGGIGLRQSINPIVVEVFEDYHTERFPHTDIIIDKGSPWTGPLGQNLVDEDEALVRIRFTRIHQSGEMVYGLSWSHALGEDQIQFTYESANGRAGDGFSLHLFTVYIAHFYRGSDISQLPIPTFSKTFVPAPPSDPRIAAEILPLVSKSNVSRAKLPKVIMERFARSLQTTVPVRLRFTVEQLDALVDRCEAANGYRPSRVNAMVAYFAYAYNTVVSDERKLTTILNTIGYRGTRWASPGHIGNAVFIVPSPSFSPSSPTSGVKENQEYFNSAIASIAAKLRLGTKHSLVREFLDVYLPFYESCCRDLWENRLVQDGFPASEQEITINSCYRVDYRKGGDFGFQCSHESQAPGHYPVRMHMTGMMEKYLRIFRANLPWPGKDGKWEVHLEGGAEMGFTMNKMDADMLIERIRRDQDNLFCF</sequence>
<reference evidence="1 2" key="1">
    <citation type="journal article" date="2020" name="ISME J.">
        <title>Uncovering the hidden diversity of litter-decomposition mechanisms in mushroom-forming fungi.</title>
        <authorList>
            <person name="Floudas D."/>
            <person name="Bentzer J."/>
            <person name="Ahren D."/>
            <person name="Johansson T."/>
            <person name="Persson P."/>
            <person name="Tunlid A."/>
        </authorList>
    </citation>
    <scope>NUCLEOTIDE SEQUENCE [LARGE SCALE GENOMIC DNA]</scope>
    <source>
        <strain evidence="1 2">CBS 291.85</strain>
    </source>
</reference>
<evidence type="ECO:0000313" key="2">
    <source>
        <dbReference type="Proteomes" id="UP000559256"/>
    </source>
</evidence>
<organism evidence="1 2">
    <name type="scientific">Tetrapyrgos nigripes</name>
    <dbReference type="NCBI Taxonomy" id="182062"/>
    <lineage>
        <taxon>Eukaryota</taxon>
        <taxon>Fungi</taxon>
        <taxon>Dikarya</taxon>
        <taxon>Basidiomycota</taxon>
        <taxon>Agaricomycotina</taxon>
        <taxon>Agaricomycetes</taxon>
        <taxon>Agaricomycetidae</taxon>
        <taxon>Agaricales</taxon>
        <taxon>Marasmiineae</taxon>
        <taxon>Marasmiaceae</taxon>
        <taxon>Tetrapyrgos</taxon>
    </lineage>
</organism>
<name>A0A8H5GZQ3_9AGAR</name>
<dbReference type="AlphaFoldDB" id="A0A8H5GZQ3"/>
<proteinExistence type="predicted"/>